<dbReference type="InterPro" id="IPR000864">
    <property type="entry name" value="Prot_inh_pot1"/>
</dbReference>
<dbReference type="EMBL" id="PQIB02000008">
    <property type="protein sequence ID" value="RLN04706.1"/>
    <property type="molecule type" value="Genomic_DNA"/>
</dbReference>
<evidence type="ECO:0000313" key="5">
    <source>
        <dbReference type="EMBL" id="RLN04706.1"/>
    </source>
</evidence>
<comment type="similarity">
    <text evidence="1">Belongs to the protease inhibitor I13 (potato type I serine protease inhibitor) family.</text>
</comment>
<keyword evidence="6" id="KW-1185">Reference proteome</keyword>
<keyword evidence="3" id="KW-0722">Serine protease inhibitor</keyword>
<reference evidence="6" key="1">
    <citation type="journal article" date="2019" name="Nat. Commun.">
        <title>The genome of broomcorn millet.</title>
        <authorList>
            <person name="Zou C."/>
            <person name="Miki D."/>
            <person name="Li D."/>
            <person name="Tang Q."/>
            <person name="Xiao L."/>
            <person name="Rajput S."/>
            <person name="Deng P."/>
            <person name="Jia W."/>
            <person name="Huang R."/>
            <person name="Zhang M."/>
            <person name="Sun Y."/>
            <person name="Hu J."/>
            <person name="Fu X."/>
            <person name="Schnable P.S."/>
            <person name="Li F."/>
            <person name="Zhang H."/>
            <person name="Feng B."/>
            <person name="Zhu X."/>
            <person name="Liu R."/>
            <person name="Schnable J.C."/>
            <person name="Zhu J.-K."/>
            <person name="Zhang H."/>
        </authorList>
    </citation>
    <scope>NUCLEOTIDE SEQUENCE [LARGE SCALE GENOMIC DNA]</scope>
</reference>
<dbReference type="Pfam" id="PF00280">
    <property type="entry name" value="potato_inhibit"/>
    <property type="match status" value="1"/>
</dbReference>
<dbReference type="AlphaFoldDB" id="A0A3L6RJV8"/>
<evidence type="ECO:0000256" key="4">
    <source>
        <dbReference type="SAM" id="MobiDB-lite"/>
    </source>
</evidence>
<dbReference type="OrthoDB" id="873341at2759"/>
<protein>
    <submittedName>
        <fullName evidence="5">Uncharacterized protein</fullName>
    </submittedName>
</protein>
<proteinExistence type="inferred from homology"/>
<dbReference type="SUPFAM" id="SSF54654">
    <property type="entry name" value="CI-2 family of serine protease inhibitors"/>
    <property type="match status" value="1"/>
</dbReference>
<evidence type="ECO:0000256" key="3">
    <source>
        <dbReference type="ARBA" id="ARBA00022900"/>
    </source>
</evidence>
<dbReference type="PANTHER" id="PTHR33091">
    <property type="entry name" value="PROTEIN, PUTATIVE, EXPRESSED-RELATED"/>
    <property type="match status" value="1"/>
</dbReference>
<gene>
    <name evidence="5" type="ORF">C2845_PM13G03110</name>
</gene>
<dbReference type="GO" id="GO:0009611">
    <property type="term" value="P:response to wounding"/>
    <property type="evidence" value="ECO:0007669"/>
    <property type="project" value="InterPro"/>
</dbReference>
<evidence type="ECO:0000256" key="1">
    <source>
        <dbReference type="ARBA" id="ARBA00008210"/>
    </source>
</evidence>
<dbReference type="PROSITE" id="PS00285">
    <property type="entry name" value="POTATO_INHIBITOR"/>
    <property type="match status" value="1"/>
</dbReference>
<accession>A0A3L6RJV8</accession>
<evidence type="ECO:0000313" key="6">
    <source>
        <dbReference type="Proteomes" id="UP000275267"/>
    </source>
</evidence>
<evidence type="ECO:0000256" key="2">
    <source>
        <dbReference type="ARBA" id="ARBA00022690"/>
    </source>
</evidence>
<name>A0A3L6RJV8_PANMI</name>
<comment type="caution">
    <text evidence="5">The sequence shown here is derived from an EMBL/GenBank/DDBJ whole genome shotgun (WGS) entry which is preliminary data.</text>
</comment>
<dbReference type="InterPro" id="IPR036354">
    <property type="entry name" value="Prot_inh_pot1_sf"/>
</dbReference>
<dbReference type="Gene3D" id="3.30.10.10">
    <property type="entry name" value="Trypsin Inhibitor V, subunit A"/>
    <property type="match status" value="1"/>
</dbReference>
<dbReference type="GO" id="GO:0004867">
    <property type="term" value="F:serine-type endopeptidase inhibitor activity"/>
    <property type="evidence" value="ECO:0007669"/>
    <property type="project" value="UniProtKB-KW"/>
</dbReference>
<keyword evidence="2" id="KW-0646">Protease inhibitor</keyword>
<dbReference type="Proteomes" id="UP000275267">
    <property type="component" value="Unassembled WGS sequence"/>
</dbReference>
<sequence length="150" mass="16019">MSSSFAGASGGGSTGRKNKTRWPEVVGMLAEEAAKVIKKYMPDADIVVMWSDEPASMDLVPDCVRLFVDTVARNPTVSVCPPPSQLVCVCCHDDEWTMEFLSEGGAGTGRPQELVAGGGRDERRGGPEEDPQPEAQRRRRGGAGRQAGGR</sequence>
<feature type="region of interest" description="Disordered" evidence="4">
    <location>
        <begin position="102"/>
        <end position="150"/>
    </location>
</feature>
<dbReference type="PANTHER" id="PTHR33091:SF53">
    <property type="entry name" value="OS08G0441300 PROTEIN"/>
    <property type="match status" value="1"/>
</dbReference>
<organism evidence="5 6">
    <name type="scientific">Panicum miliaceum</name>
    <name type="common">Proso millet</name>
    <name type="synonym">Broomcorn millet</name>
    <dbReference type="NCBI Taxonomy" id="4540"/>
    <lineage>
        <taxon>Eukaryota</taxon>
        <taxon>Viridiplantae</taxon>
        <taxon>Streptophyta</taxon>
        <taxon>Embryophyta</taxon>
        <taxon>Tracheophyta</taxon>
        <taxon>Spermatophyta</taxon>
        <taxon>Magnoliopsida</taxon>
        <taxon>Liliopsida</taxon>
        <taxon>Poales</taxon>
        <taxon>Poaceae</taxon>
        <taxon>PACMAD clade</taxon>
        <taxon>Panicoideae</taxon>
        <taxon>Panicodae</taxon>
        <taxon>Paniceae</taxon>
        <taxon>Panicinae</taxon>
        <taxon>Panicum</taxon>
        <taxon>Panicum sect. Panicum</taxon>
    </lineage>
</organism>